<dbReference type="AlphaFoldDB" id="A0A9Q3DAI8"/>
<accession>A0A9Q3DAI8</accession>
<sequence>MRPDEGILIFASSNMFKPQFYCRGWHRVKRLWMVDRHPSLENAVTKSDGLNLWNEMNAVEVQVRRGLGTLIVLPTCLSLRTAKLNRLRCTLVNISNRTLVSHEGKVIFKVVGFLARLTVGFSVLPSSYIVAEPIISRLAFAEAAQH</sequence>
<dbReference type="EMBL" id="AVOT02014758">
    <property type="protein sequence ID" value="MBW0498517.1"/>
    <property type="molecule type" value="Genomic_DNA"/>
</dbReference>
<reference evidence="1" key="1">
    <citation type="submission" date="2021-03" db="EMBL/GenBank/DDBJ databases">
        <title>Draft genome sequence of rust myrtle Austropuccinia psidii MF-1, a brazilian biotype.</title>
        <authorList>
            <person name="Quecine M.C."/>
            <person name="Pachon D.M.R."/>
            <person name="Bonatelli M.L."/>
            <person name="Correr F.H."/>
            <person name="Franceschini L.M."/>
            <person name="Leite T.F."/>
            <person name="Margarido G.R.A."/>
            <person name="Almeida C.A."/>
            <person name="Ferrarezi J.A."/>
            <person name="Labate C.A."/>
        </authorList>
    </citation>
    <scope>NUCLEOTIDE SEQUENCE</scope>
    <source>
        <strain evidence="1">MF-1</strain>
    </source>
</reference>
<keyword evidence="2" id="KW-1185">Reference proteome</keyword>
<organism evidence="1 2">
    <name type="scientific">Austropuccinia psidii MF-1</name>
    <dbReference type="NCBI Taxonomy" id="1389203"/>
    <lineage>
        <taxon>Eukaryota</taxon>
        <taxon>Fungi</taxon>
        <taxon>Dikarya</taxon>
        <taxon>Basidiomycota</taxon>
        <taxon>Pucciniomycotina</taxon>
        <taxon>Pucciniomycetes</taxon>
        <taxon>Pucciniales</taxon>
        <taxon>Sphaerophragmiaceae</taxon>
        <taxon>Austropuccinia</taxon>
    </lineage>
</organism>
<name>A0A9Q3DAI8_9BASI</name>
<evidence type="ECO:0000313" key="2">
    <source>
        <dbReference type="Proteomes" id="UP000765509"/>
    </source>
</evidence>
<comment type="caution">
    <text evidence="1">The sequence shown here is derived from an EMBL/GenBank/DDBJ whole genome shotgun (WGS) entry which is preliminary data.</text>
</comment>
<evidence type="ECO:0000313" key="1">
    <source>
        <dbReference type="EMBL" id="MBW0498517.1"/>
    </source>
</evidence>
<proteinExistence type="predicted"/>
<dbReference type="Proteomes" id="UP000765509">
    <property type="component" value="Unassembled WGS sequence"/>
</dbReference>
<protein>
    <submittedName>
        <fullName evidence="1">Uncharacterized protein</fullName>
    </submittedName>
</protein>
<gene>
    <name evidence="1" type="ORF">O181_038232</name>
</gene>